<feature type="chain" id="PRO_5029682256" evidence="1">
    <location>
        <begin position="28"/>
        <end position="271"/>
    </location>
</feature>
<organism evidence="2 3">
    <name type="scientific">Perkinsus olseni</name>
    <name type="common">Perkinsus atlanticus</name>
    <dbReference type="NCBI Taxonomy" id="32597"/>
    <lineage>
        <taxon>Eukaryota</taxon>
        <taxon>Sar</taxon>
        <taxon>Alveolata</taxon>
        <taxon>Perkinsozoa</taxon>
        <taxon>Perkinsea</taxon>
        <taxon>Perkinsida</taxon>
        <taxon>Perkinsidae</taxon>
        <taxon>Perkinsus</taxon>
    </lineage>
</organism>
<evidence type="ECO:0000313" key="3">
    <source>
        <dbReference type="Proteomes" id="UP000574390"/>
    </source>
</evidence>
<name>A0A7J6QMF1_PEROL</name>
<feature type="signal peptide" evidence="1">
    <location>
        <begin position="1"/>
        <end position="27"/>
    </location>
</feature>
<dbReference type="Proteomes" id="UP000574390">
    <property type="component" value="Unassembled WGS sequence"/>
</dbReference>
<comment type="caution">
    <text evidence="2">The sequence shown here is derived from an EMBL/GenBank/DDBJ whole genome shotgun (WGS) entry which is preliminary data.</text>
</comment>
<dbReference type="AlphaFoldDB" id="A0A7J6QMF1"/>
<sequence length="271" mass="29799">VITLMSTTPSPIIIVAVLLTNLPLSLGAAARPQPNDDAFPRLTGSRLKVKDHSARCTYTNGETMTITCPEAPGRKAFTSSFTVKGRPGNLLAGVQFRHPEDQRGFVFDEAPPEATGLDPLRDLDNSTLREAMADLNWVARELKLSAASAEFVTAEQLATMVGGRETLIELKRVCYTVVVGMMKWFGTYRSTCDFYGIVSTIAVNTAINNSSWQLTEEKSIWHIKRGCCVQLDPLREVPIVANAVGDTSSIRRFSPLVVAALNIMWTRKLRL</sequence>
<dbReference type="EMBL" id="JABANM010028606">
    <property type="protein sequence ID" value="KAF4709448.1"/>
    <property type="molecule type" value="Genomic_DNA"/>
</dbReference>
<feature type="non-terminal residue" evidence="2">
    <location>
        <position position="1"/>
    </location>
</feature>
<reference evidence="2 3" key="1">
    <citation type="submission" date="2020-04" db="EMBL/GenBank/DDBJ databases">
        <title>Perkinsus olseni comparative genomics.</title>
        <authorList>
            <person name="Bogema D.R."/>
        </authorList>
    </citation>
    <scope>NUCLEOTIDE SEQUENCE [LARGE SCALE GENOMIC DNA]</scope>
    <source>
        <strain evidence="2">ATCC PRA-205</strain>
    </source>
</reference>
<gene>
    <name evidence="2" type="ORF">FOZ62_005220</name>
</gene>
<proteinExistence type="predicted"/>
<evidence type="ECO:0000256" key="1">
    <source>
        <dbReference type="SAM" id="SignalP"/>
    </source>
</evidence>
<accession>A0A7J6QMF1</accession>
<keyword evidence="1" id="KW-0732">Signal</keyword>
<evidence type="ECO:0000313" key="2">
    <source>
        <dbReference type="EMBL" id="KAF4709448.1"/>
    </source>
</evidence>
<feature type="non-terminal residue" evidence="2">
    <location>
        <position position="271"/>
    </location>
</feature>
<protein>
    <submittedName>
        <fullName evidence="2">Uncharacterized protein</fullName>
    </submittedName>
</protein>